<evidence type="ECO:0000256" key="5">
    <source>
        <dbReference type="ARBA" id="ARBA00022801"/>
    </source>
</evidence>
<dbReference type="InterPro" id="IPR002833">
    <property type="entry name" value="PTH2"/>
</dbReference>
<dbReference type="STRING" id="230819.A0A5C3L4H4"/>
<dbReference type="SUPFAM" id="SSF56112">
    <property type="entry name" value="Protein kinase-like (PK-like)"/>
    <property type="match status" value="1"/>
</dbReference>
<dbReference type="GO" id="GO:0005576">
    <property type="term" value="C:extracellular region"/>
    <property type="evidence" value="ECO:0007669"/>
    <property type="project" value="UniProtKB-SubCell"/>
</dbReference>
<proteinExistence type="inferred from homology"/>
<evidence type="ECO:0000313" key="11">
    <source>
        <dbReference type="Proteomes" id="UP000307440"/>
    </source>
</evidence>
<evidence type="ECO:0000313" key="10">
    <source>
        <dbReference type="EMBL" id="TFK23108.1"/>
    </source>
</evidence>
<dbReference type="InterPro" id="IPR045379">
    <property type="entry name" value="Crinkler_N"/>
</dbReference>
<evidence type="ECO:0000256" key="1">
    <source>
        <dbReference type="ARBA" id="ARBA00004340"/>
    </source>
</evidence>
<dbReference type="PANTHER" id="PTHR12649">
    <property type="entry name" value="PEPTIDYL-TRNA HYDROLASE 2"/>
    <property type="match status" value="1"/>
</dbReference>
<dbReference type="Gene3D" id="1.10.510.10">
    <property type="entry name" value="Transferase(Phosphotransferase) domain 1"/>
    <property type="match status" value="1"/>
</dbReference>
<reference evidence="10 11" key="1">
    <citation type="journal article" date="2019" name="Nat. Ecol. Evol.">
        <title>Megaphylogeny resolves global patterns of mushroom evolution.</title>
        <authorList>
            <person name="Varga T."/>
            <person name="Krizsan K."/>
            <person name="Foldi C."/>
            <person name="Dima B."/>
            <person name="Sanchez-Garcia M."/>
            <person name="Sanchez-Ramirez S."/>
            <person name="Szollosi G.J."/>
            <person name="Szarkandi J.G."/>
            <person name="Papp V."/>
            <person name="Albert L."/>
            <person name="Andreopoulos W."/>
            <person name="Angelini C."/>
            <person name="Antonin V."/>
            <person name="Barry K.W."/>
            <person name="Bougher N.L."/>
            <person name="Buchanan P."/>
            <person name="Buyck B."/>
            <person name="Bense V."/>
            <person name="Catcheside P."/>
            <person name="Chovatia M."/>
            <person name="Cooper J."/>
            <person name="Damon W."/>
            <person name="Desjardin D."/>
            <person name="Finy P."/>
            <person name="Geml J."/>
            <person name="Haridas S."/>
            <person name="Hughes K."/>
            <person name="Justo A."/>
            <person name="Karasinski D."/>
            <person name="Kautmanova I."/>
            <person name="Kiss B."/>
            <person name="Kocsube S."/>
            <person name="Kotiranta H."/>
            <person name="LaButti K.M."/>
            <person name="Lechner B.E."/>
            <person name="Liimatainen K."/>
            <person name="Lipzen A."/>
            <person name="Lukacs Z."/>
            <person name="Mihaltcheva S."/>
            <person name="Morgado L.N."/>
            <person name="Niskanen T."/>
            <person name="Noordeloos M.E."/>
            <person name="Ohm R.A."/>
            <person name="Ortiz-Santana B."/>
            <person name="Ovrebo C."/>
            <person name="Racz N."/>
            <person name="Riley R."/>
            <person name="Savchenko A."/>
            <person name="Shiryaev A."/>
            <person name="Soop K."/>
            <person name="Spirin V."/>
            <person name="Szebenyi C."/>
            <person name="Tomsovsky M."/>
            <person name="Tulloss R.E."/>
            <person name="Uehling J."/>
            <person name="Grigoriev I.V."/>
            <person name="Vagvolgyi C."/>
            <person name="Papp T."/>
            <person name="Martin F.M."/>
            <person name="Miettinen O."/>
            <person name="Hibbett D.S."/>
            <person name="Nagy L.G."/>
        </authorList>
    </citation>
    <scope>NUCLEOTIDE SEQUENCE [LARGE SCALE GENOMIC DNA]</scope>
    <source>
        <strain evidence="10 11">CBS 121175</strain>
    </source>
</reference>
<comment type="catalytic activity">
    <reaction evidence="7">
        <text>an N-acyl-L-alpha-aminoacyl-tRNA + H2O = an N-acyl-L-amino acid + a tRNA + H(+)</text>
        <dbReference type="Rhea" id="RHEA:54448"/>
        <dbReference type="Rhea" id="RHEA-COMP:10123"/>
        <dbReference type="Rhea" id="RHEA-COMP:13883"/>
        <dbReference type="ChEBI" id="CHEBI:15377"/>
        <dbReference type="ChEBI" id="CHEBI:15378"/>
        <dbReference type="ChEBI" id="CHEBI:59874"/>
        <dbReference type="ChEBI" id="CHEBI:78442"/>
        <dbReference type="ChEBI" id="CHEBI:138191"/>
        <dbReference type="EC" id="3.1.1.29"/>
    </reaction>
</comment>
<dbReference type="InterPro" id="IPR011009">
    <property type="entry name" value="Kinase-like_dom_sf"/>
</dbReference>
<dbReference type="OrthoDB" id="1733656at2759"/>
<evidence type="ECO:0000256" key="6">
    <source>
        <dbReference type="ARBA" id="ARBA00038050"/>
    </source>
</evidence>
<dbReference type="PANTHER" id="PTHR12649:SF11">
    <property type="entry name" value="PEPTIDYL-TRNA HYDROLASE 2, MITOCHONDRIAL"/>
    <property type="match status" value="1"/>
</dbReference>
<dbReference type="SUPFAM" id="SSF102462">
    <property type="entry name" value="Peptidyl-tRNA hydrolase II"/>
    <property type="match status" value="1"/>
</dbReference>
<dbReference type="Pfam" id="PF20147">
    <property type="entry name" value="Crinkler"/>
    <property type="match status" value="1"/>
</dbReference>
<dbReference type="Proteomes" id="UP000307440">
    <property type="component" value="Unassembled WGS sequence"/>
</dbReference>
<dbReference type="GO" id="GO:0004045">
    <property type="term" value="F:peptidyl-tRNA hydrolase activity"/>
    <property type="evidence" value="ECO:0007669"/>
    <property type="project" value="UniProtKB-EC"/>
</dbReference>
<dbReference type="CDD" id="cd02430">
    <property type="entry name" value="PTH2"/>
    <property type="match status" value="1"/>
</dbReference>
<feature type="compositionally biased region" description="Acidic residues" evidence="8">
    <location>
        <begin position="652"/>
        <end position="665"/>
    </location>
</feature>
<dbReference type="GO" id="GO:0005829">
    <property type="term" value="C:cytosol"/>
    <property type="evidence" value="ECO:0007669"/>
    <property type="project" value="TreeGrafter"/>
</dbReference>
<dbReference type="EMBL" id="ML210225">
    <property type="protein sequence ID" value="TFK23108.1"/>
    <property type="molecule type" value="Genomic_DNA"/>
</dbReference>
<gene>
    <name evidence="10" type="ORF">FA15DRAFT_705765</name>
</gene>
<evidence type="ECO:0000256" key="2">
    <source>
        <dbReference type="ARBA" id="ARBA00004613"/>
    </source>
</evidence>
<feature type="region of interest" description="Disordered" evidence="8">
    <location>
        <begin position="637"/>
        <end position="665"/>
    </location>
</feature>
<evidence type="ECO:0000256" key="4">
    <source>
        <dbReference type="ARBA" id="ARBA00022525"/>
    </source>
</evidence>
<dbReference type="AlphaFoldDB" id="A0A5C3L4H4"/>
<comment type="subcellular location">
    <subcellularLocation>
        <location evidence="1">Host cell</location>
    </subcellularLocation>
    <subcellularLocation>
        <location evidence="2">Secreted</location>
    </subcellularLocation>
</comment>
<dbReference type="Gene3D" id="3.40.1490.10">
    <property type="entry name" value="Bit1"/>
    <property type="match status" value="1"/>
</dbReference>
<dbReference type="NCBIfam" id="TIGR00283">
    <property type="entry name" value="arch_pth2"/>
    <property type="match status" value="1"/>
</dbReference>
<evidence type="ECO:0000256" key="8">
    <source>
        <dbReference type="SAM" id="MobiDB-lite"/>
    </source>
</evidence>
<dbReference type="Pfam" id="PF01981">
    <property type="entry name" value="PTH2"/>
    <property type="match status" value="1"/>
</dbReference>
<dbReference type="GO" id="GO:0043657">
    <property type="term" value="C:host cell"/>
    <property type="evidence" value="ECO:0007669"/>
    <property type="project" value="UniProtKB-SubCell"/>
</dbReference>
<keyword evidence="11" id="KW-1185">Reference proteome</keyword>
<evidence type="ECO:0000256" key="3">
    <source>
        <dbReference type="ARBA" id="ARBA00013260"/>
    </source>
</evidence>
<keyword evidence="5" id="KW-0378">Hydrolase</keyword>
<name>A0A5C3L4H4_COPMA</name>
<dbReference type="FunFam" id="3.40.1490.10:FF:000001">
    <property type="entry name" value="Peptidyl-tRNA hydrolase 2"/>
    <property type="match status" value="1"/>
</dbReference>
<feature type="domain" description="Crinkler effector protein N-terminal" evidence="9">
    <location>
        <begin position="4"/>
        <end position="93"/>
    </location>
</feature>
<accession>A0A5C3L4H4</accession>
<keyword evidence="4" id="KW-0964">Secreted</keyword>
<sequence length="795" mass="87635">MSAIDLSCLVSGDGADKIFPVDIPSNKTVGALKELIKAEWPVRFKHIDAVDIQLFKVPLPEEDVEQAGDPPLNKDAKELSSRRAKIAATFPNLEEGYIVVNPAAIIELRCLVSGDTTKEVFTVKIPRNDDIFHVSLPRNGADRASNPGINEDAKELDDPFAKIADIFQKPQGGEIQVIAANPVAQWKRPRSPGSEARIWPPKRQNVQIPAVEHLVAFLNKPLSDAEKLPVSRSIFRALISTTPGRNRCTEEEVSSVFRLTYDDNDGILTSEDGILVHFIPTVTNPPPDSGTEAAFISAWDRNIRDIIERCVSSGQTIRAGNRHTSIRQLRPAYGFLINKTCPFRGEEKGPDSMENPREELSRKVTWIYNSTPYILGYYASGPTISLVALTPPARLGGNPDIYNLVQTDLRWRRERIQNILHIINLSTLLVPLSRLMEGSGAEFMRIQRRTCMIESTSSFIFKTYQDLAIVRHLRSVYAMLKDHDVPNVDYLSYNRDQVVRLEPRGIQMKPHTKQELHDCVRCVLEALVALHKIPLYHRDIRPDNVIRRVDNPSLWFLIDWEDASGPETAARPDFATETHSPDVFHDGHGAEVDIWGVGLLIENCAAPVSLPVAAALSLASLGLGYVLGSKTAYTESPKVAPELAPQPTPAAQDDEDSSDDEDETLADGDLSLIKPGLLEPCKMVLVVRTDLGMTSGKIAAQCGHATLACYKALLKTNPALLKHWERTGQAKIALKGSSEDQLLELEAIAKSLNLCARSIIDAGRTQIAAGSRTVLAIGPAPVPLINQVTGHLRLL</sequence>
<protein>
    <recommendedName>
        <fullName evidence="3">peptidyl-tRNA hydrolase</fullName>
        <ecNumber evidence="3">3.1.1.29</ecNumber>
    </recommendedName>
</protein>
<comment type="similarity">
    <text evidence="6">Belongs to the PTH2 family.</text>
</comment>
<dbReference type="InterPro" id="IPR023476">
    <property type="entry name" value="Pep_tRNA_hydro_II_dom_sf"/>
</dbReference>
<organism evidence="10 11">
    <name type="scientific">Coprinopsis marcescibilis</name>
    <name type="common">Agaric fungus</name>
    <name type="synonym">Psathyrella marcescibilis</name>
    <dbReference type="NCBI Taxonomy" id="230819"/>
    <lineage>
        <taxon>Eukaryota</taxon>
        <taxon>Fungi</taxon>
        <taxon>Dikarya</taxon>
        <taxon>Basidiomycota</taxon>
        <taxon>Agaricomycotina</taxon>
        <taxon>Agaricomycetes</taxon>
        <taxon>Agaricomycetidae</taxon>
        <taxon>Agaricales</taxon>
        <taxon>Agaricineae</taxon>
        <taxon>Psathyrellaceae</taxon>
        <taxon>Coprinopsis</taxon>
    </lineage>
</organism>
<dbReference type="EC" id="3.1.1.29" evidence="3"/>
<evidence type="ECO:0000256" key="7">
    <source>
        <dbReference type="ARBA" id="ARBA00048707"/>
    </source>
</evidence>
<evidence type="ECO:0000259" key="9">
    <source>
        <dbReference type="Pfam" id="PF20147"/>
    </source>
</evidence>